<comment type="caution">
    <text evidence="1">The sequence shown here is derived from an EMBL/GenBank/DDBJ whole genome shotgun (WGS) entry which is preliminary data.</text>
</comment>
<reference evidence="1 2" key="1">
    <citation type="journal article" date="2018" name="Front. Microbiol.">
        <title>Novel Insights Into Bacterial Dimethylsulfoniopropionate Catabolism in the East China Sea.</title>
        <authorList>
            <person name="Liu J."/>
            <person name="Liu J."/>
            <person name="Zhang S.H."/>
            <person name="Liang J."/>
            <person name="Lin H."/>
            <person name="Song D."/>
            <person name="Yang G.P."/>
            <person name="Todd J.D."/>
            <person name="Zhang X.H."/>
        </authorList>
    </citation>
    <scope>NUCLEOTIDE SEQUENCE [LARGE SCALE GENOMIC DNA]</scope>
    <source>
        <strain evidence="1 2">ZYFD042</strain>
    </source>
</reference>
<sequence length="158" mass="17727">MLDRPGNLSDYLALPQIADLHWPADVVEQWLFEHAGNAAFIEDYGHLDLAAIEWTRELVPAAQLVDIPTGASDAEFLDSVARLHRHYLGLRSQGIRDAWEHRGTWLVPPILLSRQILGNEERDLQVVEGRMRVGILQGRAADALNVASALEAWVGRHR</sequence>
<protein>
    <submittedName>
        <fullName evidence="1">Uncharacterized protein</fullName>
    </submittedName>
</protein>
<organism evidence="1 2">
    <name type="scientific">Microbacterium enclense</name>
    <dbReference type="NCBI Taxonomy" id="993073"/>
    <lineage>
        <taxon>Bacteria</taxon>
        <taxon>Bacillati</taxon>
        <taxon>Actinomycetota</taxon>
        <taxon>Actinomycetes</taxon>
        <taxon>Micrococcales</taxon>
        <taxon>Microbacteriaceae</taxon>
        <taxon>Microbacterium</taxon>
    </lineage>
</organism>
<evidence type="ECO:0000313" key="2">
    <source>
        <dbReference type="Proteomes" id="UP000285970"/>
    </source>
</evidence>
<gene>
    <name evidence="1" type="ORF">D8Y23_01415</name>
</gene>
<name>A0A443JQU8_9MICO</name>
<proteinExistence type="predicted"/>
<dbReference type="AlphaFoldDB" id="A0A443JQU8"/>
<evidence type="ECO:0000313" key="1">
    <source>
        <dbReference type="EMBL" id="RWR22869.1"/>
    </source>
</evidence>
<dbReference type="Proteomes" id="UP000285970">
    <property type="component" value="Unassembled WGS sequence"/>
</dbReference>
<dbReference type="OrthoDB" id="4190455at2"/>
<dbReference type="EMBL" id="RBZY01000003">
    <property type="protein sequence ID" value="RWR22869.1"/>
    <property type="molecule type" value="Genomic_DNA"/>
</dbReference>
<dbReference type="RefSeq" id="WP_128216384.1">
    <property type="nucleotide sequence ID" value="NZ_RBZY01000003.1"/>
</dbReference>
<accession>A0A443JQU8</accession>